<dbReference type="PROSITE" id="PS50068">
    <property type="entry name" value="LDLRA_2"/>
    <property type="match status" value="4"/>
</dbReference>
<dbReference type="InterPro" id="IPR050685">
    <property type="entry name" value="LDLR"/>
</dbReference>
<evidence type="ECO:0000313" key="10">
    <source>
        <dbReference type="EMBL" id="GBM63915.1"/>
    </source>
</evidence>
<evidence type="ECO:0000256" key="3">
    <source>
        <dbReference type="ARBA" id="ARBA00022692"/>
    </source>
</evidence>
<keyword evidence="9" id="KW-0732">Signal</keyword>
<dbReference type="CDD" id="cd00112">
    <property type="entry name" value="LDLa"/>
    <property type="match status" value="4"/>
</dbReference>
<evidence type="ECO:0000256" key="5">
    <source>
        <dbReference type="ARBA" id="ARBA00022989"/>
    </source>
</evidence>
<keyword evidence="4" id="KW-0677">Repeat</keyword>
<dbReference type="Gene3D" id="4.10.400.10">
    <property type="entry name" value="Low-density Lipoprotein Receptor"/>
    <property type="match status" value="4"/>
</dbReference>
<dbReference type="SUPFAM" id="SSF57424">
    <property type="entry name" value="LDL receptor-like module"/>
    <property type="match status" value="4"/>
</dbReference>
<sequence>MNRPISLELFLISFVAGGFLHYAVASIPCISSVFKCTSGECIYRNRFCDGTGNCRDYSDEKYCDIDSSVFCPPGWIRCPSGDRCILSHWICDGVTDCGEISEERNCDYLTCTPSLFKCMNERCIPRSWFCDGKIDCGNNYDERYCDVGPESLCPAGWIRCPSMNRCILSHWNCDGVTDCTGVSEEINCGKNTSKIPDNTTAEDPYISTALMQDTTTAKKELKSWILQRRKKGSGTDRWGSQVHRIAVALHLADNSTFESGNRTGEEIRYELTIKLLQHLAKYIPYRKSTYCNGSHDTTFRKFLQIFTDHDP</sequence>
<dbReference type="PROSITE" id="PS01209">
    <property type="entry name" value="LDLRA_1"/>
    <property type="match status" value="1"/>
</dbReference>
<evidence type="ECO:0000256" key="7">
    <source>
        <dbReference type="ARBA" id="ARBA00023157"/>
    </source>
</evidence>
<organism evidence="10 11">
    <name type="scientific">Araneus ventricosus</name>
    <name type="common">Orbweaver spider</name>
    <name type="synonym">Epeira ventricosa</name>
    <dbReference type="NCBI Taxonomy" id="182803"/>
    <lineage>
        <taxon>Eukaryota</taxon>
        <taxon>Metazoa</taxon>
        <taxon>Ecdysozoa</taxon>
        <taxon>Arthropoda</taxon>
        <taxon>Chelicerata</taxon>
        <taxon>Arachnida</taxon>
        <taxon>Araneae</taxon>
        <taxon>Araneomorphae</taxon>
        <taxon>Entelegynae</taxon>
        <taxon>Araneoidea</taxon>
        <taxon>Araneidae</taxon>
        <taxon>Araneus</taxon>
    </lineage>
</organism>
<dbReference type="InterPro" id="IPR023415">
    <property type="entry name" value="LDLR_class-A_CS"/>
</dbReference>
<dbReference type="EMBL" id="BGPR01001898">
    <property type="protein sequence ID" value="GBM63915.1"/>
    <property type="molecule type" value="Genomic_DNA"/>
</dbReference>
<evidence type="ECO:0000256" key="4">
    <source>
        <dbReference type="ARBA" id="ARBA00022737"/>
    </source>
</evidence>
<feature type="disulfide bond" evidence="8">
    <location>
        <begin position="111"/>
        <end position="123"/>
    </location>
</feature>
<feature type="disulfide bond" evidence="8">
    <location>
        <begin position="29"/>
        <end position="41"/>
    </location>
</feature>
<feature type="disulfide bond" evidence="8">
    <location>
        <begin position="173"/>
        <end position="188"/>
    </location>
</feature>
<keyword evidence="11" id="KW-1185">Reference proteome</keyword>
<dbReference type="GO" id="GO:0005886">
    <property type="term" value="C:plasma membrane"/>
    <property type="evidence" value="ECO:0007669"/>
    <property type="project" value="TreeGrafter"/>
</dbReference>
<feature type="disulfide bond" evidence="8">
    <location>
        <begin position="91"/>
        <end position="106"/>
    </location>
</feature>
<evidence type="ECO:0000256" key="2">
    <source>
        <dbReference type="ARBA" id="ARBA00004308"/>
    </source>
</evidence>
<reference evidence="10 11" key="1">
    <citation type="journal article" date="2019" name="Sci. Rep.">
        <title>Orb-weaving spider Araneus ventricosus genome elucidates the spidroin gene catalogue.</title>
        <authorList>
            <person name="Kono N."/>
            <person name="Nakamura H."/>
            <person name="Ohtoshi R."/>
            <person name="Moran D.A.P."/>
            <person name="Shinohara A."/>
            <person name="Yoshida Y."/>
            <person name="Fujiwara M."/>
            <person name="Mori M."/>
            <person name="Tomita M."/>
            <person name="Arakawa K."/>
        </authorList>
    </citation>
    <scope>NUCLEOTIDE SEQUENCE [LARGE SCALE GENOMIC DNA]</scope>
</reference>
<dbReference type="SMART" id="SM00192">
    <property type="entry name" value="LDLa"/>
    <property type="match status" value="4"/>
</dbReference>
<comment type="caution">
    <text evidence="8">Lacks conserved residue(s) required for the propagation of feature annotation.</text>
</comment>
<keyword evidence="3" id="KW-0812">Transmembrane</keyword>
<feature type="signal peptide" evidence="9">
    <location>
        <begin position="1"/>
        <end position="25"/>
    </location>
</feature>
<accession>A0A4Y2HF52</accession>
<evidence type="ECO:0000256" key="6">
    <source>
        <dbReference type="ARBA" id="ARBA00023136"/>
    </source>
</evidence>
<keyword evidence="5" id="KW-1133">Transmembrane helix</keyword>
<dbReference type="GO" id="GO:0016192">
    <property type="term" value="P:vesicle-mediated transport"/>
    <property type="evidence" value="ECO:0007669"/>
    <property type="project" value="UniProtKB-ARBA"/>
</dbReference>
<feature type="chain" id="PRO_5021234451" evidence="9">
    <location>
        <begin position="26"/>
        <end position="311"/>
    </location>
</feature>
<evidence type="ECO:0000256" key="8">
    <source>
        <dbReference type="PROSITE-ProRule" id="PRU00124"/>
    </source>
</evidence>
<keyword evidence="7 8" id="KW-1015">Disulfide bond</keyword>
<dbReference type="Proteomes" id="UP000499080">
    <property type="component" value="Unassembled WGS sequence"/>
</dbReference>
<feature type="disulfide bond" evidence="8">
    <location>
        <begin position="130"/>
        <end position="145"/>
    </location>
</feature>
<protein>
    <submittedName>
        <fullName evidence="10">Vitellogenin receptor</fullName>
    </submittedName>
</protein>
<comment type="subcellular location">
    <subcellularLocation>
        <location evidence="2">Endomembrane system</location>
    </subcellularLocation>
    <subcellularLocation>
        <location evidence="1">Membrane</location>
        <topology evidence="1">Single-pass membrane protein</topology>
    </subcellularLocation>
</comment>
<name>A0A4Y2HF52_ARAVE</name>
<gene>
    <name evidence="10" type="primary">yl_0</name>
    <name evidence="10" type="ORF">AVEN_10302_1</name>
</gene>
<dbReference type="InterPro" id="IPR036055">
    <property type="entry name" value="LDL_receptor-like_sf"/>
</dbReference>
<dbReference type="GO" id="GO:0012505">
    <property type="term" value="C:endomembrane system"/>
    <property type="evidence" value="ECO:0007669"/>
    <property type="project" value="UniProtKB-SubCell"/>
</dbReference>
<comment type="caution">
    <text evidence="10">The sequence shown here is derived from an EMBL/GenBank/DDBJ whole genome shotgun (WGS) entry which is preliminary data.</text>
</comment>
<feature type="disulfide bond" evidence="8">
    <location>
        <begin position="118"/>
        <end position="136"/>
    </location>
</feature>
<feature type="disulfide bond" evidence="8">
    <location>
        <begin position="36"/>
        <end position="54"/>
    </location>
</feature>
<evidence type="ECO:0000313" key="11">
    <source>
        <dbReference type="Proteomes" id="UP000499080"/>
    </source>
</evidence>
<evidence type="ECO:0000256" key="1">
    <source>
        <dbReference type="ARBA" id="ARBA00004167"/>
    </source>
</evidence>
<dbReference type="InterPro" id="IPR002172">
    <property type="entry name" value="LDrepeatLR_classA_rpt"/>
</dbReference>
<dbReference type="AlphaFoldDB" id="A0A4Y2HF52"/>
<keyword evidence="6" id="KW-0472">Membrane</keyword>
<dbReference type="Pfam" id="PF00057">
    <property type="entry name" value="Ldl_recept_a"/>
    <property type="match status" value="4"/>
</dbReference>
<proteinExistence type="predicted"/>
<keyword evidence="10" id="KW-0675">Receptor</keyword>
<dbReference type="PANTHER" id="PTHR24270">
    <property type="entry name" value="LOW-DENSITY LIPOPROTEIN RECEPTOR-RELATED"/>
    <property type="match status" value="1"/>
</dbReference>
<dbReference type="OrthoDB" id="6418699at2759"/>
<evidence type="ECO:0000256" key="9">
    <source>
        <dbReference type="SAM" id="SignalP"/>
    </source>
</evidence>
<dbReference type="PRINTS" id="PR00261">
    <property type="entry name" value="LDLRECEPTOR"/>
</dbReference>
<feature type="disulfide bond" evidence="8">
    <location>
        <begin position="48"/>
        <end position="63"/>
    </location>
</feature>